<evidence type="ECO:0000256" key="6">
    <source>
        <dbReference type="SAM" id="SignalP"/>
    </source>
</evidence>
<dbReference type="Proteomes" id="UP001165541">
    <property type="component" value="Unassembled WGS sequence"/>
</dbReference>
<feature type="active site" description="Charge relay system" evidence="4">
    <location>
        <position position="185"/>
    </location>
</feature>
<evidence type="ECO:0000313" key="8">
    <source>
        <dbReference type="EMBL" id="MCM5679280.1"/>
    </source>
</evidence>
<dbReference type="RefSeq" id="WP_251777475.1">
    <property type="nucleotide sequence ID" value="NZ_JAMKFE010000003.1"/>
</dbReference>
<dbReference type="PANTHER" id="PTHR42884">
    <property type="entry name" value="PROPROTEIN CONVERTASE SUBTILISIN/KEXIN-RELATED"/>
    <property type="match status" value="1"/>
</dbReference>
<dbReference type="EMBL" id="JAMKFE010000003">
    <property type="protein sequence ID" value="MCM5679280.1"/>
    <property type="molecule type" value="Genomic_DNA"/>
</dbReference>
<dbReference type="CDD" id="cd07496">
    <property type="entry name" value="Peptidases_S8_13"/>
    <property type="match status" value="1"/>
</dbReference>
<dbReference type="InterPro" id="IPR036852">
    <property type="entry name" value="Peptidase_S8/S53_dom_sf"/>
</dbReference>
<keyword evidence="2 4" id="KW-0378">Hydrolase</keyword>
<feature type="active site" description="Charge relay system" evidence="4">
    <location>
        <position position="437"/>
    </location>
</feature>
<feature type="signal peptide" evidence="6">
    <location>
        <begin position="1"/>
        <end position="26"/>
    </location>
</feature>
<feature type="domain" description="Peptidase S8/S53" evidence="7">
    <location>
        <begin position="179"/>
        <end position="471"/>
    </location>
</feature>
<dbReference type="Gene3D" id="3.40.50.200">
    <property type="entry name" value="Peptidase S8/S53 domain"/>
    <property type="match status" value="1"/>
</dbReference>
<evidence type="ECO:0000256" key="1">
    <source>
        <dbReference type="ARBA" id="ARBA00022670"/>
    </source>
</evidence>
<feature type="chain" id="PRO_5046034565" evidence="6">
    <location>
        <begin position="27"/>
        <end position="585"/>
    </location>
</feature>
<dbReference type="InterPro" id="IPR034176">
    <property type="entry name" value="Peptidases_S8_13"/>
</dbReference>
<keyword evidence="3 4" id="KW-0720">Serine protease</keyword>
<keyword evidence="1 4" id="KW-0645">Protease</keyword>
<feature type="region of interest" description="Disordered" evidence="5">
    <location>
        <begin position="216"/>
        <end position="236"/>
    </location>
</feature>
<name>A0ABT0YKM1_9BURK</name>
<dbReference type="PRINTS" id="PR00723">
    <property type="entry name" value="SUBTILISIN"/>
</dbReference>
<sequence>MSAAARRCLALAVLALSAAPWTALQAAPPDGPSFGLIVKLRDDPAHEQAKALGAPAAADEPVRRERLSRVLGAQAAQLARAAPAGARIERPVGRAHLVGWDRPLSPQQAEQAAEALTASGDVEWVEYNTLERRLLVPNDPRYSEQWWLRAVATGRNGVPGMPTAWDRSVGDPVGGTPYVAVAVLDTGALFGHPDLSSVWLGGYDFVSEVGYSGDGNGRDADASDPGDYVTQADRDGNPSLFSNCAVEESSWHGSKIAGQIAAQTNNLVGVAGLNWRGRVVPVRVAGKCGATVADIADAIRWAAGATVSGVPANPNPVKVINLSFGGTGSCSATYQDAIDAARARGAVLVAAAGNESGAVTRPANCRGVVAVAALNQDGFKTNYSNFGSAVTVSTVGGDPRDLGICGPYLGDDGLLTTSNAGARSPSTHDYDAVAGTSFSAPVVAGVISLMQAEASTALTPDQVIDGLERSARPHVLAPDLGTCASGNAGRCQCTTSTCGAGILDAEQALVFAADPTNYTAPSRQAVTVDNEDTQACADAVDDNGGGDPPDDDDDGGGGALGWEWLAALGLAAALTARSRRREAAR</sequence>
<evidence type="ECO:0000259" key="7">
    <source>
        <dbReference type="Pfam" id="PF00082"/>
    </source>
</evidence>
<feature type="active site" description="Charge relay system" evidence="4">
    <location>
        <position position="252"/>
    </location>
</feature>
<dbReference type="PANTHER" id="PTHR42884:SF14">
    <property type="entry name" value="NEUROENDOCRINE CONVERTASE 1"/>
    <property type="match status" value="1"/>
</dbReference>
<dbReference type="PROSITE" id="PS00137">
    <property type="entry name" value="SUBTILASE_HIS"/>
    <property type="match status" value="1"/>
</dbReference>
<gene>
    <name evidence="8" type="ORF">M8A51_07015</name>
</gene>
<dbReference type="PROSITE" id="PS51892">
    <property type="entry name" value="SUBTILASE"/>
    <property type="match status" value="1"/>
</dbReference>
<evidence type="ECO:0000256" key="4">
    <source>
        <dbReference type="PROSITE-ProRule" id="PRU01240"/>
    </source>
</evidence>
<keyword evidence="9" id="KW-1185">Reference proteome</keyword>
<dbReference type="PROSITE" id="PS00138">
    <property type="entry name" value="SUBTILASE_SER"/>
    <property type="match status" value="1"/>
</dbReference>
<dbReference type="InterPro" id="IPR015500">
    <property type="entry name" value="Peptidase_S8_subtilisin-rel"/>
</dbReference>
<evidence type="ECO:0000256" key="3">
    <source>
        <dbReference type="ARBA" id="ARBA00022825"/>
    </source>
</evidence>
<evidence type="ECO:0000313" key="9">
    <source>
        <dbReference type="Proteomes" id="UP001165541"/>
    </source>
</evidence>
<reference evidence="8" key="1">
    <citation type="submission" date="2022-05" db="EMBL/GenBank/DDBJ databases">
        <title>Schlegelella sp. nov., isolated from mangrove soil.</title>
        <authorList>
            <person name="Liu Y."/>
            <person name="Ge X."/>
            <person name="Liu W."/>
        </authorList>
    </citation>
    <scope>NUCLEOTIDE SEQUENCE</scope>
    <source>
        <strain evidence="8">S2-27</strain>
    </source>
</reference>
<evidence type="ECO:0000256" key="2">
    <source>
        <dbReference type="ARBA" id="ARBA00022801"/>
    </source>
</evidence>
<dbReference type="InterPro" id="IPR022398">
    <property type="entry name" value="Peptidase_S8_His-AS"/>
</dbReference>
<feature type="region of interest" description="Disordered" evidence="5">
    <location>
        <begin position="538"/>
        <end position="559"/>
    </location>
</feature>
<comment type="similarity">
    <text evidence="4">Belongs to the peptidase S8 family.</text>
</comment>
<dbReference type="SUPFAM" id="SSF52743">
    <property type="entry name" value="Subtilisin-like"/>
    <property type="match status" value="1"/>
</dbReference>
<comment type="caution">
    <text evidence="8">The sequence shown here is derived from an EMBL/GenBank/DDBJ whole genome shotgun (WGS) entry which is preliminary data.</text>
</comment>
<proteinExistence type="inferred from homology"/>
<evidence type="ECO:0000256" key="5">
    <source>
        <dbReference type="SAM" id="MobiDB-lite"/>
    </source>
</evidence>
<organism evidence="8 9">
    <name type="scientific">Caldimonas mangrovi</name>
    <dbReference type="NCBI Taxonomy" id="2944811"/>
    <lineage>
        <taxon>Bacteria</taxon>
        <taxon>Pseudomonadati</taxon>
        <taxon>Pseudomonadota</taxon>
        <taxon>Betaproteobacteria</taxon>
        <taxon>Burkholderiales</taxon>
        <taxon>Sphaerotilaceae</taxon>
        <taxon>Caldimonas</taxon>
    </lineage>
</organism>
<accession>A0ABT0YKM1</accession>
<protein>
    <submittedName>
        <fullName evidence="8">S8 family peptidase</fullName>
    </submittedName>
</protein>
<dbReference type="InterPro" id="IPR023828">
    <property type="entry name" value="Peptidase_S8_Ser-AS"/>
</dbReference>
<dbReference type="Pfam" id="PF00082">
    <property type="entry name" value="Peptidase_S8"/>
    <property type="match status" value="1"/>
</dbReference>
<dbReference type="InterPro" id="IPR000209">
    <property type="entry name" value="Peptidase_S8/S53_dom"/>
</dbReference>
<keyword evidence="6" id="KW-0732">Signal</keyword>